<evidence type="ECO:0000256" key="1">
    <source>
        <dbReference type="SAM" id="Coils"/>
    </source>
</evidence>
<reference evidence="3 4" key="1">
    <citation type="submission" date="2017-02" db="EMBL/GenBank/DDBJ databases">
        <title>The complete genomic sequence of a novel cold adapted crude oil-degrading bacterium Planococcus qaidamina Y42.</title>
        <authorList>
            <person name="Yang R."/>
        </authorList>
    </citation>
    <scope>NUCLEOTIDE SEQUENCE [LARGE SCALE GENOMIC DNA]</scope>
    <source>
        <strain evidence="3 4">Y42</strain>
        <plasmid evidence="3 4">unnamed1</plasmid>
    </source>
</reference>
<sequence>MRNNLEKISTIEQQIEKLKEKQKVLEQQMQQNIGQEVLRAWNIDSEQEAIEWIHQLADQVNEEPKKAEHHEEPAQLTEWDHHEQQTE</sequence>
<accession>A0A1Q2L493</accession>
<keyword evidence="3" id="KW-0614">Plasmid</keyword>
<feature type="compositionally biased region" description="Basic and acidic residues" evidence="2">
    <location>
        <begin position="62"/>
        <end position="87"/>
    </location>
</feature>
<dbReference type="OrthoDB" id="2429761at2"/>
<organism evidence="3 4">
    <name type="scientific">Planococcus lenghuensis</name>
    <dbReference type="NCBI Taxonomy" id="2213202"/>
    <lineage>
        <taxon>Bacteria</taxon>
        <taxon>Bacillati</taxon>
        <taxon>Bacillota</taxon>
        <taxon>Bacilli</taxon>
        <taxon>Bacillales</taxon>
        <taxon>Caryophanaceae</taxon>
        <taxon>Planococcus</taxon>
    </lineage>
</organism>
<dbReference type="KEGG" id="pmar:B0X71_18840"/>
<gene>
    <name evidence="3" type="ORF">B0X71_18840</name>
</gene>
<evidence type="ECO:0000313" key="4">
    <source>
        <dbReference type="Proteomes" id="UP000188184"/>
    </source>
</evidence>
<dbReference type="EMBL" id="CP019641">
    <property type="protein sequence ID" value="AQQ55241.1"/>
    <property type="molecule type" value="Genomic_DNA"/>
</dbReference>
<geneLocation type="plasmid" evidence="3 4">
    <name>unnamed1</name>
</geneLocation>
<protein>
    <submittedName>
        <fullName evidence="3">Uncharacterized protein</fullName>
    </submittedName>
</protein>
<feature type="coiled-coil region" evidence="1">
    <location>
        <begin position="1"/>
        <end position="35"/>
    </location>
</feature>
<name>A0A1Q2L493_9BACL</name>
<dbReference type="Proteomes" id="UP000188184">
    <property type="component" value="Plasmid unnamed1"/>
</dbReference>
<evidence type="ECO:0000313" key="3">
    <source>
        <dbReference type="EMBL" id="AQQ55241.1"/>
    </source>
</evidence>
<dbReference type="AlphaFoldDB" id="A0A1Q2L493"/>
<keyword evidence="4" id="KW-1185">Reference proteome</keyword>
<feature type="region of interest" description="Disordered" evidence="2">
    <location>
        <begin position="60"/>
        <end position="87"/>
    </location>
</feature>
<evidence type="ECO:0000256" key="2">
    <source>
        <dbReference type="SAM" id="MobiDB-lite"/>
    </source>
</evidence>
<keyword evidence="1" id="KW-0175">Coiled coil</keyword>
<dbReference type="RefSeq" id="WP_077591102.1">
    <property type="nucleotide sequence ID" value="NZ_CP019641.1"/>
</dbReference>
<proteinExistence type="predicted"/>